<feature type="compositionally biased region" description="Basic and acidic residues" evidence="5">
    <location>
        <begin position="1"/>
        <end position="11"/>
    </location>
</feature>
<evidence type="ECO:0000256" key="5">
    <source>
        <dbReference type="SAM" id="MobiDB-lite"/>
    </source>
</evidence>
<evidence type="ECO:0000256" key="1">
    <source>
        <dbReference type="ARBA" id="ARBA00004123"/>
    </source>
</evidence>
<dbReference type="GO" id="GO:0000172">
    <property type="term" value="C:ribonuclease MRP complex"/>
    <property type="evidence" value="ECO:0007669"/>
    <property type="project" value="InterPro"/>
</dbReference>
<dbReference type="PANTHER" id="PTHR22731">
    <property type="entry name" value="RIBONUCLEASES P/MRP PROTEIN SUBUNIT POP1"/>
    <property type="match status" value="1"/>
</dbReference>
<evidence type="ECO:0000313" key="9">
    <source>
        <dbReference type="EMBL" id="VUG15874.1"/>
    </source>
</evidence>
<dbReference type="GO" id="GO:0001682">
    <property type="term" value="P:tRNA 5'-leader removal"/>
    <property type="evidence" value="ECO:0007669"/>
    <property type="project" value="InterPro"/>
</dbReference>
<evidence type="ECO:0000256" key="3">
    <source>
        <dbReference type="ARBA" id="ARBA00023242"/>
    </source>
</evidence>
<name>A0A7D9CUP1_DEKBR</name>
<comment type="subcellular location">
    <subcellularLocation>
        <location evidence="1">Nucleus</location>
    </subcellularLocation>
</comment>
<feature type="region of interest" description="Disordered" evidence="5">
    <location>
        <begin position="1"/>
        <end position="26"/>
    </location>
</feature>
<feature type="region of interest" description="Disordered" evidence="5">
    <location>
        <begin position="134"/>
        <end position="154"/>
    </location>
</feature>
<evidence type="ECO:0000256" key="4">
    <source>
        <dbReference type="SAM" id="Coils"/>
    </source>
</evidence>
<proteinExistence type="predicted"/>
<keyword evidence="2" id="KW-0819">tRNA processing</keyword>
<evidence type="ECO:0000256" key="2">
    <source>
        <dbReference type="ARBA" id="ARBA00022694"/>
    </source>
</evidence>
<dbReference type="AlphaFoldDB" id="A0A7D9CUP1"/>
<dbReference type="InterPro" id="IPR039182">
    <property type="entry name" value="Pop1"/>
</dbReference>
<feature type="domain" description="POPLD" evidence="7">
    <location>
        <begin position="583"/>
        <end position="680"/>
    </location>
</feature>
<gene>
    <name evidence="9" type="primary">POP1</name>
    <name evidence="9" type="ORF">DEBR0S1_02036G</name>
</gene>
<feature type="coiled-coil region" evidence="4">
    <location>
        <begin position="188"/>
        <end position="215"/>
    </location>
</feature>
<organism evidence="9 10">
    <name type="scientific">Dekkera bruxellensis</name>
    <name type="common">Brettanomyces custersii</name>
    <dbReference type="NCBI Taxonomy" id="5007"/>
    <lineage>
        <taxon>Eukaryota</taxon>
        <taxon>Fungi</taxon>
        <taxon>Dikarya</taxon>
        <taxon>Ascomycota</taxon>
        <taxon>Saccharomycotina</taxon>
        <taxon>Pichiomycetes</taxon>
        <taxon>Pichiales</taxon>
        <taxon>Pichiaceae</taxon>
        <taxon>Brettanomyces</taxon>
    </lineage>
</organism>
<keyword evidence="4" id="KW-0175">Coiled coil</keyword>
<feature type="domain" description="POP1 C-terminal" evidence="8">
    <location>
        <begin position="829"/>
        <end position="884"/>
    </location>
</feature>
<dbReference type="InterPro" id="IPR009723">
    <property type="entry name" value="Pop1_N"/>
</dbReference>
<protein>
    <submittedName>
        <fullName evidence="9">DEBR0S1_02036g1_1</fullName>
    </submittedName>
</protein>
<feature type="domain" description="Pop1 N-terminal" evidence="6">
    <location>
        <begin position="68"/>
        <end position="333"/>
    </location>
</feature>
<evidence type="ECO:0000259" key="7">
    <source>
        <dbReference type="Pfam" id="PF08170"/>
    </source>
</evidence>
<dbReference type="EMBL" id="CABFWN010000001">
    <property type="protein sequence ID" value="VUG15874.1"/>
    <property type="molecule type" value="Genomic_DNA"/>
</dbReference>
<dbReference type="InterPro" id="IPR055079">
    <property type="entry name" value="POP1_C"/>
</dbReference>
<keyword evidence="3" id="KW-0539">Nucleus</keyword>
<evidence type="ECO:0000259" key="6">
    <source>
        <dbReference type="Pfam" id="PF06978"/>
    </source>
</evidence>
<dbReference type="Pfam" id="PF22770">
    <property type="entry name" value="POP1_C"/>
    <property type="match status" value="1"/>
</dbReference>
<reference evidence="9 10" key="1">
    <citation type="submission" date="2019-07" db="EMBL/GenBank/DDBJ databases">
        <authorList>
            <person name="Friedrich A."/>
            <person name="Schacherer J."/>
        </authorList>
    </citation>
    <scope>NUCLEOTIDE SEQUENCE [LARGE SCALE GENOMIC DNA]</scope>
</reference>
<dbReference type="Pfam" id="PF06978">
    <property type="entry name" value="POP1_N"/>
    <property type="match status" value="1"/>
</dbReference>
<evidence type="ECO:0000313" key="10">
    <source>
        <dbReference type="Proteomes" id="UP000478008"/>
    </source>
</evidence>
<keyword evidence="10" id="KW-1185">Reference proteome</keyword>
<accession>A0A7D9CUP1</accession>
<evidence type="ECO:0000259" key="8">
    <source>
        <dbReference type="Pfam" id="PF22770"/>
    </source>
</evidence>
<dbReference type="InterPro" id="IPR012590">
    <property type="entry name" value="POPLD_dom"/>
</dbReference>
<dbReference type="GO" id="GO:0005655">
    <property type="term" value="C:nucleolar ribonuclease P complex"/>
    <property type="evidence" value="ECO:0007669"/>
    <property type="project" value="InterPro"/>
</dbReference>
<sequence length="889" mass="101543">MGSSSKRDRGRSSGKNGHAVNHKRDKLYNSRIIRNELNDPAFTNPDGRNHKIITLNNMANKLDVPTLVKSRKFEIQSLEKSQLKSKYASSTRVFQSLPRELRRRTASHNVKRVPKRMRPRALKEMGLSNRTLARETKGVSTSGKPLHKSHPRGRELYRLRRKQKLLKYAAKHKLSGQVLHGEIVDIKKMDMRGKLKMIKQEIQKIESERKLQEDEIMQDKHSDESAMLRYDISATKKAKNLVNNLAGSYDNTGVNAKASIHRISALKYATRQAKFKWLPTHIWHAKRAKMIKRWGWQIPYEPTMKCFRKTSRSYRFKGCLAWDTSYINTFILNCSRNSNESVKVVEKILLDFSNGAINETSTYLSGKRLWEGFIHLGSEPVSPGSIHVIFSDKLLQVVIRVHPSTYNDVYHQLNRAIAGNDNIDLHDAKYAVGSIKVTGSKALEALQSIFHNRRESSGKAYELWRSLANLHDVNTIPKGSMFAFMVEDPRMWNKPVIAHASLEENADDILNLILKVKQNGGIDQEALQCLLSIDGRNSSYKNQQTLKQLGKRRKPEISGEPIPRTNQDPTFPVVIWKDNDNSFNVILPWFWTMPVWYQLVHVPHLMMAGTRQLDQIDYERGHLSFSDLVFTRNGYTESRIRMEENTKRWNRKPKSKRIQYDSLQLGNETGELLSPFGCDWRSLQVLRFALQKVPKDADNSKIVPSEFDKFLSRIIMTNFDAIESVKDIQKHDKSIFLTGKRPYTKIPMKLVAAKELATLTSSFEFTSKGIPQLPVKALSFECTNRGNITDGARIYIIPQDHVKQWVLFGDSTIKNIKGGNMSSSNLQVPGSEYLIGLVTSATFNLSKGYGTGVGYVDASALTTCSKYILIRNIGSDVCRVCKWKFINVL</sequence>
<dbReference type="PANTHER" id="PTHR22731:SF3">
    <property type="entry name" value="RIBONUCLEASES P_MRP PROTEIN SUBUNIT POP1"/>
    <property type="match status" value="1"/>
</dbReference>
<dbReference type="Proteomes" id="UP000478008">
    <property type="component" value="Unassembled WGS sequence"/>
</dbReference>
<dbReference type="Pfam" id="PF08170">
    <property type="entry name" value="POPLD"/>
    <property type="match status" value="1"/>
</dbReference>